<evidence type="ECO:0000313" key="4">
    <source>
        <dbReference type="Proteomes" id="UP000650467"/>
    </source>
</evidence>
<feature type="transmembrane region" description="Helical" evidence="2">
    <location>
        <begin position="165"/>
        <end position="185"/>
    </location>
</feature>
<dbReference type="AlphaFoldDB" id="A0A835VSH3"/>
<accession>A0A835VSH3</accession>
<organism evidence="3 4">
    <name type="scientific">Chlamydomonas incerta</name>
    <dbReference type="NCBI Taxonomy" id="51695"/>
    <lineage>
        <taxon>Eukaryota</taxon>
        <taxon>Viridiplantae</taxon>
        <taxon>Chlorophyta</taxon>
        <taxon>core chlorophytes</taxon>
        <taxon>Chlorophyceae</taxon>
        <taxon>CS clade</taxon>
        <taxon>Chlamydomonadales</taxon>
        <taxon>Chlamydomonadaceae</taxon>
        <taxon>Chlamydomonas</taxon>
    </lineage>
</organism>
<keyword evidence="2" id="KW-0812">Transmembrane</keyword>
<dbReference type="OrthoDB" id="536365at2759"/>
<sequence>MQRRVLNSCVTGGRTLKEVYGANPIFVVVAAIRHGPSILAANLSQNITNKAVISALLLTFNYPALFQAAEQQADPMARESGGLFHAYFFFQMTAVICAFAVMLSAAIFVSHVLRTGQQVDSLITYLDQALWVDNTFNEAIFIAQCLFTVLAVVLYVCLNYAGTLAWVLAGMVGLMAVSLILLLLWSTRIFHTTGQREWEELVAAEEQFRASYARGADADGGGGGAAAVADAKGAAHKAAATKPRVAADIGSDGDR</sequence>
<comment type="caution">
    <text evidence="3">The sequence shown here is derived from an EMBL/GenBank/DDBJ whole genome shotgun (WGS) entry which is preliminary data.</text>
</comment>
<keyword evidence="4" id="KW-1185">Reference proteome</keyword>
<dbReference type="EMBL" id="JAEHOC010000039">
    <property type="protein sequence ID" value="KAG2427602.1"/>
    <property type="molecule type" value="Genomic_DNA"/>
</dbReference>
<evidence type="ECO:0000256" key="2">
    <source>
        <dbReference type="SAM" id="Phobius"/>
    </source>
</evidence>
<dbReference type="Proteomes" id="UP000650467">
    <property type="component" value="Unassembled WGS sequence"/>
</dbReference>
<keyword evidence="2" id="KW-0472">Membrane</keyword>
<feature type="compositionally biased region" description="Low complexity" evidence="1">
    <location>
        <begin position="235"/>
        <end position="248"/>
    </location>
</feature>
<name>A0A835VSH3_CHLIN</name>
<gene>
    <name evidence="3" type="ORF">HXX76_012256</name>
</gene>
<keyword evidence="2" id="KW-1133">Transmembrane helix</keyword>
<feature type="transmembrane region" description="Helical" evidence="2">
    <location>
        <begin position="139"/>
        <end position="158"/>
    </location>
</feature>
<evidence type="ECO:0000256" key="1">
    <source>
        <dbReference type="SAM" id="MobiDB-lite"/>
    </source>
</evidence>
<protein>
    <submittedName>
        <fullName evidence="3">Uncharacterized protein</fullName>
    </submittedName>
</protein>
<feature type="region of interest" description="Disordered" evidence="1">
    <location>
        <begin position="235"/>
        <end position="255"/>
    </location>
</feature>
<evidence type="ECO:0000313" key="3">
    <source>
        <dbReference type="EMBL" id="KAG2427602.1"/>
    </source>
</evidence>
<proteinExistence type="predicted"/>
<reference evidence="3" key="1">
    <citation type="journal article" date="2020" name="bioRxiv">
        <title>Comparative genomics of Chlamydomonas.</title>
        <authorList>
            <person name="Craig R.J."/>
            <person name="Hasan A.R."/>
            <person name="Ness R.W."/>
            <person name="Keightley P.D."/>
        </authorList>
    </citation>
    <scope>NUCLEOTIDE SEQUENCE</scope>
    <source>
        <strain evidence="3">SAG 7.73</strain>
    </source>
</reference>
<feature type="transmembrane region" description="Helical" evidence="2">
    <location>
        <begin position="86"/>
        <end position="109"/>
    </location>
</feature>